<proteinExistence type="predicted"/>
<protein>
    <submittedName>
        <fullName evidence="2">Uncharacterized protein</fullName>
    </submittedName>
</protein>
<name>A0A1E5L978_9FIRM</name>
<evidence type="ECO:0000313" key="2">
    <source>
        <dbReference type="EMBL" id="OEH86584.1"/>
    </source>
</evidence>
<dbReference type="EMBL" id="MJAT01000002">
    <property type="protein sequence ID" value="OEH86584.1"/>
    <property type="molecule type" value="Genomic_DNA"/>
</dbReference>
<accession>A0A1E5L978</accession>
<keyword evidence="1" id="KW-1133">Transmembrane helix</keyword>
<dbReference type="AlphaFoldDB" id="A0A1E5L978"/>
<dbReference type="Proteomes" id="UP000095255">
    <property type="component" value="Unassembled WGS sequence"/>
</dbReference>
<sequence>MKPKSSNILVLSLIVSIIFNIYVYHIYNHKITQNQSINQNSLWEISVYGESLANSLHIFLDHSNGDLNQHMEIDLYNSWRVVIGASRSINGCLNRIRPYEMDQNVPKWILFQYSLLRVDMFLHSMNLKFLRNGDYSITSEERQQLESVIKVYETIRDEYKSESNSPVSFIDLLSEQMMIIDEHYTNTIEVIKGF</sequence>
<comment type="caution">
    <text evidence="2">The sequence shown here is derived from an EMBL/GenBank/DDBJ whole genome shotgun (WGS) entry which is preliminary data.</text>
</comment>
<feature type="transmembrane region" description="Helical" evidence="1">
    <location>
        <begin position="7"/>
        <end position="27"/>
    </location>
</feature>
<evidence type="ECO:0000256" key="1">
    <source>
        <dbReference type="SAM" id="Phobius"/>
    </source>
</evidence>
<dbReference type="OrthoDB" id="2629137at2"/>
<reference evidence="2 3" key="1">
    <citation type="submission" date="2016-09" db="EMBL/GenBank/DDBJ databases">
        <title>Desulfuribacillus arsenicus sp. nov., an obligately anaerobic, dissimilatory arsenic- and antimonate-reducing bacterium isolated from anoxic sediments.</title>
        <authorList>
            <person name="Abin C.A."/>
            <person name="Hollibaugh J.T."/>
        </authorList>
    </citation>
    <scope>NUCLEOTIDE SEQUENCE [LARGE SCALE GENOMIC DNA]</scope>
    <source>
        <strain evidence="2 3">MLFW-2</strain>
    </source>
</reference>
<evidence type="ECO:0000313" key="3">
    <source>
        <dbReference type="Proteomes" id="UP000095255"/>
    </source>
</evidence>
<gene>
    <name evidence="2" type="ORF">BHU72_10000</name>
</gene>
<organism evidence="2 3">
    <name type="scientific">Desulfuribacillus stibiiarsenatis</name>
    <dbReference type="NCBI Taxonomy" id="1390249"/>
    <lineage>
        <taxon>Bacteria</taxon>
        <taxon>Bacillati</taxon>
        <taxon>Bacillota</taxon>
        <taxon>Desulfuribacillia</taxon>
        <taxon>Desulfuribacillales</taxon>
        <taxon>Desulfuribacillaceae</taxon>
        <taxon>Desulfuribacillus</taxon>
    </lineage>
</organism>
<keyword evidence="1" id="KW-0472">Membrane</keyword>
<keyword evidence="3" id="KW-1185">Reference proteome</keyword>
<keyword evidence="1" id="KW-0812">Transmembrane</keyword>